<reference evidence="6" key="1">
    <citation type="submission" date="2013-01" db="EMBL/GenBank/DDBJ databases">
        <title>Draft Genome Sequence of a Mulberry Tree, Morus notabilis C.K. Schneid.</title>
        <authorList>
            <person name="He N."/>
            <person name="Zhao S."/>
        </authorList>
    </citation>
    <scope>NUCLEOTIDE SEQUENCE</scope>
</reference>
<keyword evidence="4" id="KW-0472">Membrane</keyword>
<keyword evidence="4" id="KW-0509">mRNA transport</keyword>
<proteinExistence type="inferred from homology"/>
<dbReference type="PANTHER" id="PTHR11225:SF4">
    <property type="entry name" value="NUCLEAR PORE COMPLEX PROTEIN NUP93"/>
    <property type="match status" value="1"/>
</dbReference>
<dbReference type="EMBL" id="KE343711">
    <property type="protein sequence ID" value="EXB39070.1"/>
    <property type="molecule type" value="Genomic_DNA"/>
</dbReference>
<keyword evidence="3 4" id="KW-0539">Nucleus</keyword>
<evidence type="ECO:0000256" key="1">
    <source>
        <dbReference type="ARBA" id="ARBA00004259"/>
    </source>
</evidence>
<dbReference type="GO" id="GO:0006606">
    <property type="term" value="P:protein import into nucleus"/>
    <property type="evidence" value="ECO:0007669"/>
    <property type="project" value="TreeGrafter"/>
</dbReference>
<comment type="subcellular location">
    <subcellularLocation>
        <location evidence="1">Nucleus envelope</location>
    </subcellularLocation>
    <subcellularLocation>
        <location evidence="4">Nucleus</location>
        <location evidence="4">Nuclear pore complex</location>
    </subcellularLocation>
</comment>
<dbReference type="GO" id="GO:0017056">
    <property type="term" value="F:structural constituent of nuclear pore"/>
    <property type="evidence" value="ECO:0007669"/>
    <property type="project" value="InterPro"/>
</dbReference>
<keyword evidence="4" id="KW-0653">Protein transport</keyword>
<dbReference type="AlphaFoldDB" id="W9QSJ3"/>
<accession>W9QSJ3</accession>
<keyword evidence="6" id="KW-1185">Reference proteome</keyword>
<name>W9QSJ3_9ROSA</name>
<keyword evidence="4" id="KW-0811">Translocation</keyword>
<dbReference type="Pfam" id="PF04097">
    <property type="entry name" value="Nic96"/>
    <property type="match status" value="1"/>
</dbReference>
<organism evidence="5 6">
    <name type="scientific">Morus notabilis</name>
    <dbReference type="NCBI Taxonomy" id="981085"/>
    <lineage>
        <taxon>Eukaryota</taxon>
        <taxon>Viridiplantae</taxon>
        <taxon>Streptophyta</taxon>
        <taxon>Embryophyta</taxon>
        <taxon>Tracheophyta</taxon>
        <taxon>Spermatophyta</taxon>
        <taxon>Magnoliopsida</taxon>
        <taxon>eudicotyledons</taxon>
        <taxon>Gunneridae</taxon>
        <taxon>Pentapetalae</taxon>
        <taxon>rosids</taxon>
        <taxon>fabids</taxon>
        <taxon>Rosales</taxon>
        <taxon>Moraceae</taxon>
        <taxon>Moreae</taxon>
        <taxon>Morus</taxon>
    </lineage>
</organism>
<evidence type="ECO:0000313" key="5">
    <source>
        <dbReference type="EMBL" id="EXB39070.1"/>
    </source>
</evidence>
<dbReference type="STRING" id="981085.W9QSJ3"/>
<dbReference type="Proteomes" id="UP000030645">
    <property type="component" value="Unassembled WGS sequence"/>
</dbReference>
<dbReference type="InterPro" id="IPR007231">
    <property type="entry name" value="Nucleoporin_int_Nup93/Nic96"/>
</dbReference>
<dbReference type="eggNOG" id="KOG2168">
    <property type="taxonomic scope" value="Eukaryota"/>
</dbReference>
<evidence type="ECO:0000313" key="6">
    <source>
        <dbReference type="Proteomes" id="UP000030645"/>
    </source>
</evidence>
<evidence type="ECO:0000256" key="3">
    <source>
        <dbReference type="ARBA" id="ARBA00023242"/>
    </source>
</evidence>
<dbReference type="KEGG" id="mnt:21399583"/>
<dbReference type="GO" id="GO:0016973">
    <property type="term" value="P:poly(A)+ mRNA export from nucleus"/>
    <property type="evidence" value="ECO:0007669"/>
    <property type="project" value="TreeGrafter"/>
</dbReference>
<gene>
    <name evidence="5" type="ORF">L484_016537</name>
</gene>
<dbReference type="OrthoDB" id="1918363at2759"/>
<sequence length="863" mass="95874">MASEQDMSNWTDLLHSSTKLLEQAAPSAQFPPLQRNLDQLEALSKKLKAKTLRTEAPSQSIAATRLLAREGINAEQLARDLKSFELKTTFEDVFPAEATTVEEYLQQVHEMAMVSAVQEAQKDNLRSFNDYMLKVLEEDWQKEKRDSLQNLSRISTLPRTNMIVSSSGGARSGQIVSMTSSPQVSSGASSMEIVPLANKPTLEKKATVYAKVVKDLNNARERGLPFKPATAFKSAYESLGLDASGGKSVNMQKIWHLVQALIGEDLTTQRSMSKKMSLVVGARCHLERGHEKYIMDTIQSRPAQAALGGVVGNMQRIRAFLRIRLRDYGVLDFDAGDARRQPPVDTTWQQIFFCLRTGYYDEARNVALSSRSSHQFAPLLTEWINTGGMVPAEIAAAASEECDKMLRMGDRLSRNAYDKKKLLLYAIISGSRKQIDRVLRDSPTLFNTIEDFLWFKLSAVRDCTVGPQSVVLSDGLVPYTLDDLQVYLNKFDPSYYTKNGKDPLVYPYVLLLSIQLLPAILYLSKEAGDEGYNIDAAHMSIVLADHGILSEGVGAGQKLGLMDAYAEASTIIRQYGSLYLRLGDLPTALEYYAQAAAAVGGGQLLWSGRGTADQQRQRNLMLKQLLTELLLGDGGIYVLLGSRGAGEEGELSRFFIDDKARKQFLLEAAHRCREAGLYDESIEIQKRIGAFSMALDTINKCLSEAICALSRGRLDGESRTAGLIHSGNEILESYKYHVDVSPQEREHVTEQQTVLRQLEAILSVHKFVKVGHYIDALREVAKLPFLPLDPRTPDTATDVFQNLSPHVQACIPDLLRVALTCLDNVTDSDGSLRALRAKIATFIANNSSRNWPRDLYEKVARTL</sequence>
<keyword evidence="4" id="KW-0813">Transport</keyword>
<comment type="similarity">
    <text evidence="2 4">Belongs to the nucleoporin interacting component (NIC) family.</text>
</comment>
<dbReference type="GO" id="GO:0005643">
    <property type="term" value="C:nuclear pore"/>
    <property type="evidence" value="ECO:0007669"/>
    <property type="project" value="UniProtKB-SubCell"/>
</dbReference>
<dbReference type="PANTHER" id="PTHR11225">
    <property type="entry name" value="NUCLEAR PORE COMPLEX PROTEIN NUP93 NUCLEOPORIN NUP93 DEAD EYE PROTEIN"/>
    <property type="match status" value="1"/>
</dbReference>
<evidence type="ECO:0000256" key="2">
    <source>
        <dbReference type="ARBA" id="ARBA00010186"/>
    </source>
</evidence>
<protein>
    <recommendedName>
        <fullName evidence="4">Nuclear pore protein</fullName>
    </recommendedName>
</protein>
<keyword evidence="4" id="KW-0906">Nuclear pore complex</keyword>
<evidence type="ECO:0000256" key="4">
    <source>
        <dbReference type="RuleBase" id="RU364035"/>
    </source>
</evidence>